<keyword evidence="4 5" id="KW-0472">Membrane</keyword>
<feature type="transmembrane region" description="Helical" evidence="5">
    <location>
        <begin position="122"/>
        <end position="139"/>
    </location>
</feature>
<dbReference type="InterPro" id="IPR005829">
    <property type="entry name" value="Sugar_transporter_CS"/>
</dbReference>
<feature type="transmembrane region" description="Helical" evidence="5">
    <location>
        <begin position="205"/>
        <end position="223"/>
    </location>
</feature>
<keyword evidence="2 5" id="KW-0812">Transmembrane</keyword>
<evidence type="ECO:0000256" key="5">
    <source>
        <dbReference type="SAM" id="Phobius"/>
    </source>
</evidence>
<reference evidence="8" key="1">
    <citation type="submission" date="2017-02" db="UniProtKB">
        <authorList>
            <consortium name="WormBaseParasite"/>
        </authorList>
    </citation>
    <scope>IDENTIFICATION</scope>
</reference>
<feature type="transmembrane region" description="Helical" evidence="5">
    <location>
        <begin position="12"/>
        <end position="34"/>
    </location>
</feature>
<evidence type="ECO:0000256" key="1">
    <source>
        <dbReference type="ARBA" id="ARBA00004141"/>
    </source>
</evidence>
<name>A0A0N5A5R7_PARTI</name>
<evidence type="ECO:0000313" key="7">
    <source>
        <dbReference type="Proteomes" id="UP000038045"/>
    </source>
</evidence>
<dbReference type="WBParaSite" id="PTRK_0001707900.1">
    <property type="protein sequence ID" value="PTRK_0001707900.1"/>
    <property type="gene ID" value="PTRK_0001707900"/>
</dbReference>
<dbReference type="Pfam" id="PF00083">
    <property type="entry name" value="Sugar_tr"/>
    <property type="match status" value="1"/>
</dbReference>
<keyword evidence="3 5" id="KW-1133">Transmembrane helix</keyword>
<feature type="transmembrane region" description="Helical" evidence="5">
    <location>
        <begin position="310"/>
        <end position="327"/>
    </location>
</feature>
<feature type="transmembrane region" description="Helical" evidence="5">
    <location>
        <begin position="145"/>
        <end position="170"/>
    </location>
</feature>
<dbReference type="InterPro" id="IPR005828">
    <property type="entry name" value="MFS_sugar_transport-like"/>
</dbReference>
<comment type="subcellular location">
    <subcellularLocation>
        <location evidence="1">Membrane</location>
        <topology evidence="1">Multi-pass membrane protein</topology>
    </subcellularLocation>
</comment>
<evidence type="ECO:0000256" key="2">
    <source>
        <dbReference type="ARBA" id="ARBA00022692"/>
    </source>
</evidence>
<dbReference type="PANTHER" id="PTHR24064">
    <property type="entry name" value="SOLUTE CARRIER FAMILY 22 MEMBER"/>
    <property type="match status" value="1"/>
</dbReference>
<accession>A0A0N5A5R7</accession>
<evidence type="ECO:0000313" key="8">
    <source>
        <dbReference type="WBParaSite" id="PTRK_0001707900.1"/>
    </source>
</evidence>
<feature type="transmembrane region" description="Helical" evidence="5">
    <location>
        <begin position="281"/>
        <end position="298"/>
    </location>
</feature>
<feature type="transmembrane region" description="Helical" evidence="5">
    <location>
        <begin position="431"/>
        <end position="452"/>
    </location>
</feature>
<dbReference type="AlphaFoldDB" id="A0A0N5A5R7"/>
<protein>
    <submittedName>
        <fullName evidence="8">MFS domain-containing protein</fullName>
    </submittedName>
</protein>
<dbReference type="STRING" id="131310.A0A0N5A5R7"/>
<evidence type="ECO:0000256" key="4">
    <source>
        <dbReference type="ARBA" id="ARBA00023136"/>
    </source>
</evidence>
<dbReference type="InterPro" id="IPR036259">
    <property type="entry name" value="MFS_trans_sf"/>
</dbReference>
<dbReference type="PROSITE" id="PS00217">
    <property type="entry name" value="SUGAR_TRANSPORT_2"/>
    <property type="match status" value="1"/>
</dbReference>
<organism evidence="7 8">
    <name type="scientific">Parastrongyloides trichosuri</name>
    <name type="common">Possum-specific nematode worm</name>
    <dbReference type="NCBI Taxonomy" id="131310"/>
    <lineage>
        <taxon>Eukaryota</taxon>
        <taxon>Metazoa</taxon>
        <taxon>Ecdysozoa</taxon>
        <taxon>Nematoda</taxon>
        <taxon>Chromadorea</taxon>
        <taxon>Rhabditida</taxon>
        <taxon>Tylenchina</taxon>
        <taxon>Panagrolaimomorpha</taxon>
        <taxon>Strongyloidoidea</taxon>
        <taxon>Strongyloididae</taxon>
        <taxon>Parastrongyloides</taxon>
    </lineage>
</organism>
<dbReference type="PROSITE" id="PS50850">
    <property type="entry name" value="MFS"/>
    <property type="match status" value="1"/>
</dbReference>
<dbReference type="Gene3D" id="1.20.1250.20">
    <property type="entry name" value="MFS general substrate transporter like domains"/>
    <property type="match status" value="1"/>
</dbReference>
<feature type="transmembrane region" description="Helical" evidence="5">
    <location>
        <begin position="348"/>
        <end position="365"/>
    </location>
</feature>
<keyword evidence="7" id="KW-1185">Reference proteome</keyword>
<dbReference type="GO" id="GO:0016020">
    <property type="term" value="C:membrane"/>
    <property type="evidence" value="ECO:0007669"/>
    <property type="project" value="UniProtKB-SubCell"/>
</dbReference>
<evidence type="ECO:0000259" key="6">
    <source>
        <dbReference type="PROSITE" id="PS50850"/>
    </source>
</evidence>
<sequence>MSFKNCLPEWVNTFNVLVFLLWQSTNFLAVQNIFPIFSNYVPKWRCKGNESFDKNCTIFNSGCNLEYENNYFSSASIKFGWVCSEQSFLPSLQSQLQFFGVLLGTVVFGLMSDGFGRRLTSIIDMTLAFLLLITSAYVNDPMMYVVIRFFLGMCIGGALNSCVTYVSEVLPPKQRLFARCSFNWGLSRLIITFICFFFNDYSSALIVSGILLLPSVLLLIFYFPESPTWYHYKHKEDLMIKSEKRIAKLSHLQYIPIEHHQVTNKESFISLLKDMNTFKRLFVLWCMWFVVSICGVAIDLNSNQISGNLYTNQLFFGFTIYFSKLFLPLLDEKCTWFTRRMLHQGSQSMIITCFGILAILVAIKYNGIAILILNIIGVVFIEYCWDACYLCAVESMPTNVRSSSLASCSLQARIGAILSPMIIMLNTFWPSAAYSFVVSLGIINLIISYFFLVETKNVILDNVHVIETLDDETDSAIEPMSESQQV</sequence>
<proteinExistence type="predicted"/>
<dbReference type="GO" id="GO:0022857">
    <property type="term" value="F:transmembrane transporter activity"/>
    <property type="evidence" value="ECO:0007669"/>
    <property type="project" value="InterPro"/>
</dbReference>
<evidence type="ECO:0000256" key="3">
    <source>
        <dbReference type="ARBA" id="ARBA00022989"/>
    </source>
</evidence>
<dbReference type="InterPro" id="IPR020846">
    <property type="entry name" value="MFS_dom"/>
</dbReference>
<dbReference type="Proteomes" id="UP000038045">
    <property type="component" value="Unplaced"/>
</dbReference>
<feature type="domain" description="Major facilitator superfamily (MFS) profile" evidence="6">
    <location>
        <begin position="18"/>
        <end position="456"/>
    </location>
</feature>
<dbReference type="SUPFAM" id="SSF103473">
    <property type="entry name" value="MFS general substrate transporter"/>
    <property type="match status" value="1"/>
</dbReference>